<proteinExistence type="inferred from homology"/>
<dbReference type="CDD" id="cd00060">
    <property type="entry name" value="FHA"/>
    <property type="match status" value="1"/>
</dbReference>
<evidence type="ECO:0000313" key="7">
    <source>
        <dbReference type="Proteomes" id="UP000639775"/>
    </source>
</evidence>
<evidence type="ECO:0000256" key="2">
    <source>
        <dbReference type="ARBA" id="ARBA00022670"/>
    </source>
</evidence>
<keyword evidence="3" id="KW-0378">Hydrolase</keyword>
<accession>A0A967BEX2</accession>
<keyword evidence="4" id="KW-0812">Transmembrane</keyword>
<dbReference type="InterPro" id="IPR001940">
    <property type="entry name" value="Peptidase_S1C"/>
</dbReference>
<evidence type="ECO:0000256" key="1">
    <source>
        <dbReference type="ARBA" id="ARBA00010541"/>
    </source>
</evidence>
<dbReference type="PANTHER" id="PTHR43343">
    <property type="entry name" value="PEPTIDASE S12"/>
    <property type="match status" value="1"/>
</dbReference>
<comment type="similarity">
    <text evidence="1">Belongs to the peptidase S1C family.</text>
</comment>
<dbReference type="InterPro" id="IPR000253">
    <property type="entry name" value="FHA_dom"/>
</dbReference>
<dbReference type="SMART" id="SM00240">
    <property type="entry name" value="FHA"/>
    <property type="match status" value="1"/>
</dbReference>
<dbReference type="GO" id="GO:0006508">
    <property type="term" value="P:proteolysis"/>
    <property type="evidence" value="ECO:0007669"/>
    <property type="project" value="UniProtKB-KW"/>
</dbReference>
<name>A0A967BEX2_9RHOB</name>
<keyword evidence="4" id="KW-0472">Membrane</keyword>
<evidence type="ECO:0000259" key="5">
    <source>
        <dbReference type="PROSITE" id="PS50006"/>
    </source>
</evidence>
<protein>
    <submittedName>
        <fullName evidence="6">FHA domain-containing protein</fullName>
    </submittedName>
</protein>
<gene>
    <name evidence="6" type="ORF">HAT86_02035</name>
</gene>
<dbReference type="InterPro" id="IPR008984">
    <property type="entry name" value="SMAD_FHA_dom_sf"/>
</dbReference>
<dbReference type="RefSeq" id="WP_167192920.1">
    <property type="nucleotide sequence ID" value="NZ_JAAORB010000002.1"/>
</dbReference>
<reference evidence="6" key="1">
    <citation type="submission" date="2020-03" db="EMBL/GenBank/DDBJ databases">
        <title>Roseovarius gahaiensis sp. nov., isolated from Gahai Saline Lake, China.</title>
        <authorList>
            <person name="Sun X."/>
        </authorList>
    </citation>
    <scope>NUCLEOTIDE SEQUENCE</scope>
    <source>
        <strain evidence="6">GH877</strain>
    </source>
</reference>
<keyword evidence="2" id="KW-0645">Protease</keyword>
<dbReference type="InterPro" id="IPR051201">
    <property type="entry name" value="Chloro_Bact_Ser_Proteases"/>
</dbReference>
<organism evidence="6 7">
    <name type="scientific">Roseovarius gahaiensis</name>
    <dbReference type="NCBI Taxonomy" id="2716691"/>
    <lineage>
        <taxon>Bacteria</taxon>
        <taxon>Pseudomonadati</taxon>
        <taxon>Pseudomonadota</taxon>
        <taxon>Alphaproteobacteria</taxon>
        <taxon>Rhodobacterales</taxon>
        <taxon>Roseobacteraceae</taxon>
        <taxon>Roseovarius</taxon>
    </lineage>
</organism>
<dbReference type="AlphaFoldDB" id="A0A967BEX2"/>
<dbReference type="PROSITE" id="PS50006">
    <property type="entry name" value="FHA_DOMAIN"/>
    <property type="match status" value="1"/>
</dbReference>
<dbReference type="EMBL" id="JAAORB010000002">
    <property type="protein sequence ID" value="NHQ73243.1"/>
    <property type="molecule type" value="Genomic_DNA"/>
</dbReference>
<dbReference type="Proteomes" id="UP000639775">
    <property type="component" value="Unassembled WGS sequence"/>
</dbReference>
<keyword evidence="7" id="KW-1185">Reference proteome</keyword>
<dbReference type="Pfam" id="PF00498">
    <property type="entry name" value="FHA"/>
    <property type="match status" value="1"/>
</dbReference>
<dbReference type="PANTHER" id="PTHR43343:SF3">
    <property type="entry name" value="PROTEASE DO-LIKE 8, CHLOROPLASTIC"/>
    <property type="match status" value="1"/>
</dbReference>
<dbReference type="SUPFAM" id="SSF49879">
    <property type="entry name" value="SMAD/FHA domain"/>
    <property type="match status" value="1"/>
</dbReference>
<dbReference type="GO" id="GO:0004252">
    <property type="term" value="F:serine-type endopeptidase activity"/>
    <property type="evidence" value="ECO:0007669"/>
    <property type="project" value="InterPro"/>
</dbReference>
<evidence type="ECO:0000313" key="6">
    <source>
        <dbReference type="EMBL" id="NHQ73243.1"/>
    </source>
</evidence>
<sequence length="404" mass="41978">MGLVWVMTGVSSVTAEDFEEIVVTADKAMGRTVTAELITGSGFLLAPVPDSSDFYYLTNKHVIEGSRALAVFFSSNGEIFQYNAKVLHTSAGLDLAVLRLSPDGDTLPDPVFLPIASRDMRKGEPVAALGYPGSADEIVSNDANPALFETTLTQGAVSKVFMGTWVRDGSSLEIVQHTASVNKGNSGGPLLDSCGQVIGVNTKISQETPSGFPTNGTFWASSSNSIAGFLSIVKVPYYVENSSCGSDASGASGSAMTRGVPAWVYIVAGVIGVALIGGGVTLFLTNKTQGATGIKPVGRGRKAALRLRMAGSPDTTLTAGQLKAGVTIGRSSENALVVNQEGLSRVHARIDLQNRVLRVTDMGTTNGTTVNGQKLTPNTPVQVTTASDIRLGGIPLKLAKPGKS</sequence>
<dbReference type="PRINTS" id="PR00834">
    <property type="entry name" value="PROTEASES2C"/>
</dbReference>
<dbReference type="Gene3D" id="2.60.200.20">
    <property type="match status" value="1"/>
</dbReference>
<evidence type="ECO:0000256" key="4">
    <source>
        <dbReference type="SAM" id="Phobius"/>
    </source>
</evidence>
<keyword evidence="4" id="KW-1133">Transmembrane helix</keyword>
<evidence type="ECO:0000256" key="3">
    <source>
        <dbReference type="ARBA" id="ARBA00022801"/>
    </source>
</evidence>
<feature type="domain" description="FHA" evidence="5">
    <location>
        <begin position="326"/>
        <end position="375"/>
    </location>
</feature>
<dbReference type="SUPFAM" id="SSF50494">
    <property type="entry name" value="Trypsin-like serine proteases"/>
    <property type="match status" value="1"/>
</dbReference>
<dbReference type="Pfam" id="PF13365">
    <property type="entry name" value="Trypsin_2"/>
    <property type="match status" value="1"/>
</dbReference>
<dbReference type="InterPro" id="IPR043504">
    <property type="entry name" value="Peptidase_S1_PA_chymotrypsin"/>
</dbReference>
<dbReference type="InterPro" id="IPR009003">
    <property type="entry name" value="Peptidase_S1_PA"/>
</dbReference>
<feature type="transmembrane region" description="Helical" evidence="4">
    <location>
        <begin position="262"/>
        <end position="285"/>
    </location>
</feature>
<comment type="caution">
    <text evidence="6">The sequence shown here is derived from an EMBL/GenBank/DDBJ whole genome shotgun (WGS) entry which is preliminary data.</text>
</comment>
<dbReference type="Gene3D" id="2.40.10.10">
    <property type="entry name" value="Trypsin-like serine proteases"/>
    <property type="match status" value="2"/>
</dbReference>